<evidence type="ECO:0000313" key="1">
    <source>
        <dbReference type="EMBL" id="MBU9698476.1"/>
    </source>
</evidence>
<protein>
    <submittedName>
        <fullName evidence="1">Uncharacterized protein</fullName>
    </submittedName>
</protein>
<accession>A0ABS6J5I2</accession>
<keyword evidence="2" id="KW-1185">Reference proteome</keyword>
<organism evidence="1 2">
    <name type="scientific">Paragemmobacter amnigenus</name>
    <dbReference type="NCBI Taxonomy" id="2852097"/>
    <lineage>
        <taxon>Bacteria</taxon>
        <taxon>Pseudomonadati</taxon>
        <taxon>Pseudomonadota</taxon>
        <taxon>Alphaproteobacteria</taxon>
        <taxon>Rhodobacterales</taxon>
        <taxon>Paracoccaceae</taxon>
        <taxon>Paragemmobacter</taxon>
    </lineage>
</organism>
<gene>
    <name evidence="1" type="ORF">GU927_011525</name>
</gene>
<comment type="caution">
    <text evidence="1">The sequence shown here is derived from an EMBL/GenBank/DDBJ whole genome shotgun (WGS) entry which is preliminary data.</text>
</comment>
<evidence type="ECO:0000313" key="2">
    <source>
        <dbReference type="Proteomes" id="UP000731907"/>
    </source>
</evidence>
<dbReference type="EMBL" id="JAAATX020000007">
    <property type="protein sequence ID" value="MBU9698476.1"/>
    <property type="molecule type" value="Genomic_DNA"/>
</dbReference>
<proteinExistence type="predicted"/>
<dbReference type="RefSeq" id="WP_161762591.1">
    <property type="nucleotide sequence ID" value="NZ_JAAATX020000007.1"/>
</dbReference>
<dbReference type="Proteomes" id="UP000731907">
    <property type="component" value="Unassembled WGS sequence"/>
</dbReference>
<name>A0ABS6J5I2_9RHOB</name>
<sequence length="162" mass="17684">MSQTLSRLTLCSALLAPIVTLDWSAPRRRGATVQSVASVGTLSDVILQTVDDEDDAQDPCGGLSVWSRTRGCATDPFPIRLWGFSRHTDGAAWQQAQRTVHHRLLMQAQAKVLLTDQCLRGQLDGLRLTDIEAARRSVALISGRETRATCLADLLHDLHATA</sequence>
<reference evidence="1 2" key="1">
    <citation type="submission" date="2021-06" db="EMBL/GenBank/DDBJ databases">
        <title>Rhodobacteraceae bacterium strain HSP-20.</title>
        <authorList>
            <person name="Chen W.-M."/>
        </authorList>
    </citation>
    <scope>NUCLEOTIDE SEQUENCE [LARGE SCALE GENOMIC DNA]</scope>
    <source>
        <strain evidence="1 2">HSP-20</strain>
    </source>
</reference>